<dbReference type="GO" id="GO:0006006">
    <property type="term" value="P:glucose metabolic process"/>
    <property type="evidence" value="ECO:0007669"/>
    <property type="project" value="TreeGrafter"/>
</dbReference>
<comment type="catalytic activity">
    <reaction evidence="10">
        <text>D-fructose + ATP = D-fructose 6-phosphate + ADP + H(+)</text>
        <dbReference type="Rhea" id="RHEA:16125"/>
        <dbReference type="ChEBI" id="CHEBI:15378"/>
        <dbReference type="ChEBI" id="CHEBI:30616"/>
        <dbReference type="ChEBI" id="CHEBI:37721"/>
        <dbReference type="ChEBI" id="CHEBI:61527"/>
        <dbReference type="ChEBI" id="CHEBI:456216"/>
        <dbReference type="EC" id="2.7.1.1"/>
    </reaction>
    <physiologicalReaction direction="left-to-right" evidence="10">
        <dbReference type="Rhea" id="RHEA:16126"/>
    </physiologicalReaction>
</comment>
<comment type="caution">
    <text evidence="15">The sequence shown here is derived from an EMBL/GenBank/DDBJ whole genome shotgun (WGS) entry which is preliminary data.</text>
</comment>
<evidence type="ECO:0000256" key="7">
    <source>
        <dbReference type="ARBA" id="ARBA00022840"/>
    </source>
</evidence>
<dbReference type="FunFam" id="3.40.367.20:FF:000009">
    <property type="entry name" value="Phosphotransferase"/>
    <property type="match status" value="1"/>
</dbReference>
<evidence type="ECO:0000256" key="6">
    <source>
        <dbReference type="ARBA" id="ARBA00022777"/>
    </source>
</evidence>
<dbReference type="PRINTS" id="PR00475">
    <property type="entry name" value="HEXOKINASE"/>
</dbReference>
<organism evidence="15 16">
    <name type="scientific">Saitozyma podzolica</name>
    <dbReference type="NCBI Taxonomy" id="1890683"/>
    <lineage>
        <taxon>Eukaryota</taxon>
        <taxon>Fungi</taxon>
        <taxon>Dikarya</taxon>
        <taxon>Basidiomycota</taxon>
        <taxon>Agaricomycotina</taxon>
        <taxon>Tremellomycetes</taxon>
        <taxon>Tremellales</taxon>
        <taxon>Trimorphomycetaceae</taxon>
        <taxon>Saitozyma</taxon>
    </lineage>
</organism>
<dbReference type="InterPro" id="IPR022673">
    <property type="entry name" value="Hexokinase_C"/>
</dbReference>
<keyword evidence="6 11" id="KW-0418">Kinase</keyword>
<dbReference type="InterPro" id="IPR019807">
    <property type="entry name" value="Hexokinase_BS"/>
</dbReference>
<dbReference type="InterPro" id="IPR043129">
    <property type="entry name" value="ATPase_NBD"/>
</dbReference>
<evidence type="ECO:0000256" key="8">
    <source>
        <dbReference type="ARBA" id="ARBA00023152"/>
    </source>
</evidence>
<keyword evidence="8 11" id="KW-0324">Glycolysis</keyword>
<gene>
    <name evidence="15" type="primary">HXK1</name>
    <name evidence="15" type="ORF">EHS25_004124</name>
</gene>
<evidence type="ECO:0000313" key="15">
    <source>
        <dbReference type="EMBL" id="RSH94321.1"/>
    </source>
</evidence>
<dbReference type="PROSITE" id="PS51748">
    <property type="entry name" value="HEXOKINASE_2"/>
    <property type="match status" value="1"/>
</dbReference>
<keyword evidence="4 11" id="KW-0808">Transferase</keyword>
<dbReference type="OrthoDB" id="419537at2759"/>
<evidence type="ECO:0000256" key="2">
    <source>
        <dbReference type="ARBA" id="ARBA00005028"/>
    </source>
</evidence>
<dbReference type="GO" id="GO:0006096">
    <property type="term" value="P:glycolytic process"/>
    <property type="evidence" value="ECO:0007669"/>
    <property type="project" value="UniProtKB-UniPathway"/>
</dbReference>
<feature type="region of interest" description="Disordered" evidence="12">
    <location>
        <begin position="1"/>
        <end position="112"/>
    </location>
</feature>
<evidence type="ECO:0000256" key="1">
    <source>
        <dbReference type="ARBA" id="ARBA00004888"/>
    </source>
</evidence>
<reference evidence="15 16" key="1">
    <citation type="submission" date="2018-11" db="EMBL/GenBank/DDBJ databases">
        <title>Genome sequence of Saitozyma podzolica DSM 27192.</title>
        <authorList>
            <person name="Aliyu H."/>
            <person name="Gorte O."/>
            <person name="Ochsenreither K."/>
        </authorList>
    </citation>
    <scope>NUCLEOTIDE SEQUENCE [LARGE SCALE GENOMIC DNA]</scope>
    <source>
        <strain evidence="15 16">DSM 27192</strain>
    </source>
</reference>
<keyword evidence="5 11" id="KW-0547">Nucleotide-binding</keyword>
<feature type="compositionally biased region" description="Low complexity" evidence="12">
    <location>
        <begin position="88"/>
        <end position="98"/>
    </location>
</feature>
<dbReference type="GO" id="GO:0005536">
    <property type="term" value="F:D-glucose binding"/>
    <property type="evidence" value="ECO:0007669"/>
    <property type="project" value="InterPro"/>
</dbReference>
<dbReference type="GO" id="GO:0005829">
    <property type="term" value="C:cytosol"/>
    <property type="evidence" value="ECO:0007669"/>
    <property type="project" value="TreeGrafter"/>
</dbReference>
<evidence type="ECO:0000256" key="9">
    <source>
        <dbReference type="ARBA" id="ARBA00044613"/>
    </source>
</evidence>
<comment type="pathway">
    <text evidence="1">Carbohydrate degradation; glycolysis; D-glyceraldehyde 3-phosphate and glycerone phosphate from D-glucose: step 1/4.</text>
</comment>
<sequence length="591" mass="64536">MQHHTTLPHTHLAPIPEIRMSGAPLDPLSPLTERTSALELTSSPSPTSERPITMSRTSSSGGGVLDNGTNLGSAAGRKASIGSGQVNRRPSQSQSGSRRGSRRGSGVVMTPSGLQAVFHTRTEEDREFPHAEKKTIADHLRKFEALLTLSPQRMRMIVHAIEETLDKGLQKDGQVVPMIPTFVFGWPTGEEVGEYLALDLGGTNLRVCLVTLQGHGKFEVTQTKYRLTEEQKQDDGQALLDFCAECLDSFIRDSLGRTEKDGLLPLGFTFSYPCSQLRIDHGELIRWTKGFGAPNIEGHDVAAMFKDSLKRLNVPAELTALINDTTGTLIASNYVDPHTKIAVIFGTGCNAAYMETAENIPKMSSVGLPDGQGMAINCEWGAFDSFEHQHLPRTKYDIIIDESSNKPGEQSFEKMIAGLYLGEVFRLIVTDLIDSGDLFLGQNTYKLEKAYAFDTAFLSLMESDTTDELLTVIGVFTHFFGVETTLEERQFFKKLAVLIGTRAARLSACGIAAIVSKKGYLEKGCAVGADGSLYNKYPNFANRVHTALVDIFGEKGKRIVTHHAEDGSGVGSAIIAAMTKARKDKGFFTDY</sequence>
<comment type="catalytic activity">
    <reaction evidence="9">
        <text>a D-hexose + ATP = a D-hexose 6-phosphate + ADP + H(+)</text>
        <dbReference type="Rhea" id="RHEA:22740"/>
        <dbReference type="ChEBI" id="CHEBI:4194"/>
        <dbReference type="ChEBI" id="CHEBI:15378"/>
        <dbReference type="ChEBI" id="CHEBI:30616"/>
        <dbReference type="ChEBI" id="CHEBI:229467"/>
        <dbReference type="ChEBI" id="CHEBI:456216"/>
        <dbReference type="EC" id="2.7.1.1"/>
    </reaction>
    <physiologicalReaction direction="left-to-right" evidence="9">
        <dbReference type="Rhea" id="RHEA:22741"/>
    </physiologicalReaction>
</comment>
<accession>A0A427YTJ6</accession>
<dbReference type="EMBL" id="RSCD01000002">
    <property type="protein sequence ID" value="RSH94321.1"/>
    <property type="molecule type" value="Genomic_DNA"/>
</dbReference>
<dbReference type="SUPFAM" id="SSF53067">
    <property type="entry name" value="Actin-like ATPase domain"/>
    <property type="match status" value="2"/>
</dbReference>
<keyword evidence="16" id="KW-1185">Reference proteome</keyword>
<dbReference type="GO" id="GO:0004340">
    <property type="term" value="F:glucokinase activity"/>
    <property type="evidence" value="ECO:0007669"/>
    <property type="project" value="TreeGrafter"/>
</dbReference>
<evidence type="ECO:0000256" key="5">
    <source>
        <dbReference type="ARBA" id="ARBA00022741"/>
    </source>
</evidence>
<comment type="pathway">
    <text evidence="2">Carbohydrate metabolism; hexose metabolism.</text>
</comment>
<dbReference type="Pfam" id="PF03727">
    <property type="entry name" value="Hexokinase_2"/>
    <property type="match status" value="1"/>
</dbReference>
<keyword evidence="7 11" id="KW-0067">ATP-binding</keyword>
<proteinExistence type="inferred from homology"/>
<dbReference type="PROSITE" id="PS00378">
    <property type="entry name" value="HEXOKINASE_1"/>
    <property type="match status" value="1"/>
</dbReference>
<evidence type="ECO:0000256" key="11">
    <source>
        <dbReference type="RuleBase" id="RU362007"/>
    </source>
</evidence>
<evidence type="ECO:0000259" key="14">
    <source>
        <dbReference type="Pfam" id="PF03727"/>
    </source>
</evidence>
<evidence type="ECO:0000256" key="3">
    <source>
        <dbReference type="ARBA" id="ARBA00009225"/>
    </source>
</evidence>
<dbReference type="GO" id="GO:0001678">
    <property type="term" value="P:intracellular glucose homeostasis"/>
    <property type="evidence" value="ECO:0007669"/>
    <property type="project" value="InterPro"/>
</dbReference>
<dbReference type="InterPro" id="IPR022672">
    <property type="entry name" value="Hexokinase_N"/>
</dbReference>
<dbReference type="GO" id="GO:0005524">
    <property type="term" value="F:ATP binding"/>
    <property type="evidence" value="ECO:0007669"/>
    <property type="project" value="UniProtKB-UniRule"/>
</dbReference>
<dbReference type="Gene3D" id="3.40.367.20">
    <property type="match status" value="1"/>
</dbReference>
<feature type="compositionally biased region" description="Polar residues" evidence="12">
    <location>
        <begin position="32"/>
        <end position="59"/>
    </location>
</feature>
<name>A0A427YTJ6_9TREE</name>
<dbReference type="Proteomes" id="UP000279259">
    <property type="component" value="Unassembled WGS sequence"/>
</dbReference>
<dbReference type="GO" id="GO:0019158">
    <property type="term" value="F:mannokinase activity"/>
    <property type="evidence" value="ECO:0007669"/>
    <property type="project" value="TreeGrafter"/>
</dbReference>
<feature type="domain" description="Hexokinase N-terminal" evidence="13">
    <location>
        <begin position="140"/>
        <end position="334"/>
    </location>
</feature>
<dbReference type="PANTHER" id="PTHR19443:SF16">
    <property type="entry name" value="HEXOKINASE TYPE 1-RELATED"/>
    <property type="match status" value="1"/>
</dbReference>
<evidence type="ECO:0000259" key="13">
    <source>
        <dbReference type="Pfam" id="PF00349"/>
    </source>
</evidence>
<dbReference type="FunFam" id="3.30.420.40:FF:000156">
    <property type="entry name" value="Phosphotransferase"/>
    <property type="match status" value="1"/>
</dbReference>
<dbReference type="InterPro" id="IPR001312">
    <property type="entry name" value="Hexokinase"/>
</dbReference>
<protein>
    <recommendedName>
        <fullName evidence="11">Phosphotransferase</fullName>
        <ecNumber evidence="11">2.7.1.-</ecNumber>
    </recommendedName>
</protein>
<dbReference type="GO" id="GO:0006013">
    <property type="term" value="P:mannose metabolic process"/>
    <property type="evidence" value="ECO:0007669"/>
    <property type="project" value="TreeGrafter"/>
</dbReference>
<evidence type="ECO:0000313" key="16">
    <source>
        <dbReference type="Proteomes" id="UP000279259"/>
    </source>
</evidence>
<dbReference type="Gene3D" id="3.30.420.40">
    <property type="match status" value="1"/>
</dbReference>
<dbReference type="GO" id="GO:0005739">
    <property type="term" value="C:mitochondrion"/>
    <property type="evidence" value="ECO:0007669"/>
    <property type="project" value="TreeGrafter"/>
</dbReference>
<feature type="compositionally biased region" description="Low complexity" evidence="12">
    <location>
        <begin position="1"/>
        <end position="12"/>
    </location>
</feature>
<dbReference type="UniPathway" id="UPA00109">
    <property type="reaction ID" value="UER00180"/>
</dbReference>
<dbReference type="Pfam" id="PF00349">
    <property type="entry name" value="Hexokinase_1"/>
    <property type="match status" value="1"/>
</dbReference>
<feature type="domain" description="Hexokinase C-terminal" evidence="14">
    <location>
        <begin position="340"/>
        <end position="578"/>
    </location>
</feature>
<dbReference type="EC" id="2.7.1.-" evidence="11"/>
<comment type="similarity">
    <text evidence="3 11">Belongs to the hexokinase family.</text>
</comment>
<evidence type="ECO:0000256" key="12">
    <source>
        <dbReference type="SAM" id="MobiDB-lite"/>
    </source>
</evidence>
<dbReference type="PANTHER" id="PTHR19443">
    <property type="entry name" value="HEXOKINASE"/>
    <property type="match status" value="1"/>
</dbReference>
<evidence type="ECO:0000256" key="10">
    <source>
        <dbReference type="ARBA" id="ARBA00047905"/>
    </source>
</evidence>
<dbReference type="AlphaFoldDB" id="A0A427YTJ6"/>
<dbReference type="GO" id="GO:0008865">
    <property type="term" value="F:fructokinase activity"/>
    <property type="evidence" value="ECO:0007669"/>
    <property type="project" value="TreeGrafter"/>
</dbReference>
<dbReference type="STRING" id="1890683.A0A427YTJ6"/>
<evidence type="ECO:0000256" key="4">
    <source>
        <dbReference type="ARBA" id="ARBA00022679"/>
    </source>
</evidence>